<dbReference type="AlphaFoldDB" id="A0A1J0ERE4"/>
<proteinExistence type="predicted"/>
<sequence length="70" mass="8096">MGKADGADSKEWARRDKMTIKQPELMLGQRQCGGQNIHFCCNEYSVFIADTIKTTTWFFRLLICNCSLFK</sequence>
<name>A0A1J0ERE4_9PSED</name>
<dbReference type="Proteomes" id="UP000182567">
    <property type="component" value="Chromosome"/>
</dbReference>
<evidence type="ECO:0000313" key="2">
    <source>
        <dbReference type="Proteomes" id="UP000182567"/>
    </source>
</evidence>
<gene>
    <name evidence="1" type="ORF">BLL42_24545</name>
</gene>
<dbReference type="EMBL" id="CP017886">
    <property type="protein sequence ID" value="APC18722.1"/>
    <property type="molecule type" value="Genomic_DNA"/>
</dbReference>
<accession>A0A1J0ERE4</accession>
<reference evidence="2" key="1">
    <citation type="submission" date="2016-10" db="EMBL/GenBank/DDBJ databases">
        <title>Pseudomonas frederiksbergensis ERGS4:02 complete genome.</title>
        <authorList>
            <person name="Kumar R."/>
            <person name="Acharya V."/>
            <person name="Singh D."/>
        </authorList>
    </citation>
    <scope>NUCLEOTIDE SEQUENCE [LARGE SCALE GENOMIC DNA]</scope>
    <source>
        <strain evidence="2">ERGS4:02</strain>
    </source>
</reference>
<protein>
    <submittedName>
        <fullName evidence="1">Uncharacterized protein</fullName>
    </submittedName>
</protein>
<evidence type="ECO:0000313" key="1">
    <source>
        <dbReference type="EMBL" id="APC18722.1"/>
    </source>
</evidence>
<organism evidence="1 2">
    <name type="scientific">Pseudomonas frederiksbergensis</name>
    <dbReference type="NCBI Taxonomy" id="104087"/>
    <lineage>
        <taxon>Bacteria</taxon>
        <taxon>Pseudomonadati</taxon>
        <taxon>Pseudomonadota</taxon>
        <taxon>Gammaproteobacteria</taxon>
        <taxon>Pseudomonadales</taxon>
        <taxon>Pseudomonadaceae</taxon>
        <taxon>Pseudomonas</taxon>
    </lineage>
</organism>